<dbReference type="Gene3D" id="2.40.30.10">
    <property type="entry name" value="Translation factors"/>
    <property type="match status" value="1"/>
</dbReference>
<dbReference type="CDD" id="cd06193">
    <property type="entry name" value="siderophore_interacting"/>
    <property type="match status" value="1"/>
</dbReference>
<gene>
    <name evidence="3" type="ORF">APY04_1711</name>
</gene>
<protein>
    <submittedName>
        <fullName evidence="3">Iron-chelator utilization protein</fullName>
    </submittedName>
</protein>
<evidence type="ECO:0000313" key="4">
    <source>
        <dbReference type="Proteomes" id="UP000059074"/>
    </source>
</evidence>
<proteinExistence type="inferred from homology"/>
<name>A0A120CWB0_HYPSL</name>
<dbReference type="AlphaFoldDB" id="A0A120CWB0"/>
<dbReference type="EMBL" id="LMTR01000049">
    <property type="protein sequence ID" value="KWT69105.1"/>
    <property type="molecule type" value="Genomic_DNA"/>
</dbReference>
<dbReference type="Pfam" id="PF04954">
    <property type="entry name" value="SIP"/>
    <property type="match status" value="1"/>
</dbReference>
<sequence length="633" mass="70044">MTEQIQADTKPVRWFWEMSVRKWTDLTPTMRRITLTGNDVAALGAHGLHARILFPETDNPEWPNISADGRPVWATGQRRMAMRAYTLRHIRPEKGEGEVDIDFLLHNGDGVAAAWARDVRVGDLLGVVGPVGRPVEPADWYLFAGEESSLPPMARMLESLPVNARGIALIEVSNELERQPLKAPENMHVRWLFRDHEPSLPPGRSLAKAVVETAIPETGRVACWLGAELTAFQVVRAHWRQIAHLDEARVHAAPYWNASKPTRTEAARAAGDGPIVLFEPIDLNRLMTQWSDTLQRYASATLSDFALRHDVTEAHITNALAVHDAAVRLNNDWEGIVAALPDVGEVTVVTQNEAAVHRKTGVFDRIMWNEERPVVLDPNINLRIRLESWVHGFFVESEAFGKMDAGLHIFDSHGIPVLRVLARSHASGEKLRSLARGFAHPEQSSAIEVCRANPPPPAPADSTIDAVALAADWRSMLDTHDIFALARRYGAQRTQSYRLVPDDLAREVDPRLFFDVLAEASNVGEGVMIFVGSPGNVQIHVGSVANVTSTPSHFNINDDTFQFDVAKAHAASCWLVSKPTIDGEIRSIELFDAAGGQIAWVFGQRRPGSPQQQSWHALLNHVVVNHNSSLALV</sequence>
<comment type="similarity">
    <text evidence="1">Belongs to the SIP oxidoreductase family.</text>
</comment>
<dbReference type="Proteomes" id="UP000059074">
    <property type="component" value="Unassembled WGS sequence"/>
</dbReference>
<dbReference type="InterPro" id="IPR007845">
    <property type="entry name" value="HemS/ChuX_dom"/>
</dbReference>
<feature type="domain" description="FAD-binding FR-type" evidence="2">
    <location>
        <begin position="13"/>
        <end position="137"/>
    </location>
</feature>
<dbReference type="InterPro" id="IPR039261">
    <property type="entry name" value="FNR_nucleotide-bd"/>
</dbReference>
<dbReference type="SUPFAM" id="SSF144064">
    <property type="entry name" value="Heme iron utilization protein-like"/>
    <property type="match status" value="1"/>
</dbReference>
<dbReference type="CDD" id="cd16831">
    <property type="entry name" value="HemS-like_C"/>
    <property type="match status" value="1"/>
</dbReference>
<dbReference type="STRING" id="121290.APY04_1711"/>
<evidence type="ECO:0000313" key="3">
    <source>
        <dbReference type="EMBL" id="KWT69105.1"/>
    </source>
</evidence>
<comment type="caution">
    <text evidence="3">The sequence shown here is derived from an EMBL/GenBank/DDBJ whole genome shotgun (WGS) entry which is preliminary data.</text>
</comment>
<dbReference type="InterPro" id="IPR013113">
    <property type="entry name" value="SIP_FAD-bd"/>
</dbReference>
<dbReference type="InterPro" id="IPR039374">
    <property type="entry name" value="SIP_fam"/>
</dbReference>
<keyword evidence="4" id="KW-1185">Reference proteome</keyword>
<dbReference type="InterPro" id="IPR017938">
    <property type="entry name" value="Riboflavin_synthase-like_b-brl"/>
</dbReference>
<dbReference type="GO" id="GO:0006826">
    <property type="term" value="P:iron ion transport"/>
    <property type="evidence" value="ECO:0007669"/>
    <property type="project" value="InterPro"/>
</dbReference>
<evidence type="ECO:0000259" key="2">
    <source>
        <dbReference type="PROSITE" id="PS51384"/>
    </source>
</evidence>
<dbReference type="InterPro" id="IPR053733">
    <property type="entry name" value="Heme_Transport_Util_sf"/>
</dbReference>
<dbReference type="GO" id="GO:0016491">
    <property type="term" value="F:oxidoreductase activity"/>
    <property type="evidence" value="ECO:0007669"/>
    <property type="project" value="InterPro"/>
</dbReference>
<dbReference type="Pfam" id="PF08021">
    <property type="entry name" value="FAD_binding_9"/>
    <property type="match status" value="1"/>
</dbReference>
<dbReference type="PATRIC" id="fig|121290.4.peg.251"/>
<dbReference type="PANTHER" id="PTHR30157:SF0">
    <property type="entry name" value="NADPH-DEPENDENT FERRIC-CHELATE REDUCTASE"/>
    <property type="match status" value="1"/>
</dbReference>
<dbReference type="OrthoDB" id="316630at2"/>
<dbReference type="Pfam" id="PF05171">
    <property type="entry name" value="HemS"/>
    <property type="match status" value="2"/>
</dbReference>
<dbReference type="RefSeq" id="WP_068461548.1">
    <property type="nucleotide sequence ID" value="NZ_LMTR01000049.1"/>
</dbReference>
<dbReference type="InterPro" id="IPR007037">
    <property type="entry name" value="SIP_rossman_dom"/>
</dbReference>
<accession>A0A120CWB0</accession>
<dbReference type="PROSITE" id="PS51384">
    <property type="entry name" value="FAD_FR"/>
    <property type="match status" value="1"/>
</dbReference>
<dbReference type="Gene3D" id="3.40.50.80">
    <property type="entry name" value="Nucleotide-binding domain of ferredoxin-NADP reductase (FNR) module"/>
    <property type="match status" value="1"/>
</dbReference>
<reference evidence="3 4" key="1">
    <citation type="submission" date="2015-10" db="EMBL/GenBank/DDBJ databases">
        <title>Transcriptomic analysis of a linuron degrading triple-species bacterial consortium.</title>
        <authorList>
            <person name="Albers P."/>
        </authorList>
    </citation>
    <scope>NUCLEOTIDE SEQUENCE [LARGE SCALE GENOMIC DNA]</scope>
    <source>
        <strain evidence="3 4">WDL6</strain>
    </source>
</reference>
<evidence type="ECO:0000256" key="1">
    <source>
        <dbReference type="ARBA" id="ARBA00035644"/>
    </source>
</evidence>
<dbReference type="Gene3D" id="3.40.1570.10">
    <property type="entry name" value="HemS/ChuS/ChuX like domains"/>
    <property type="match status" value="2"/>
</dbReference>
<dbReference type="PANTHER" id="PTHR30157">
    <property type="entry name" value="FERRIC REDUCTASE, NADPH-DEPENDENT"/>
    <property type="match status" value="1"/>
</dbReference>
<dbReference type="SUPFAM" id="SSF63380">
    <property type="entry name" value="Riboflavin synthase domain-like"/>
    <property type="match status" value="1"/>
</dbReference>
<organism evidence="3 4">
    <name type="scientific">Hyphomicrobium sulfonivorans</name>
    <dbReference type="NCBI Taxonomy" id="121290"/>
    <lineage>
        <taxon>Bacteria</taxon>
        <taxon>Pseudomonadati</taxon>
        <taxon>Pseudomonadota</taxon>
        <taxon>Alphaproteobacteria</taxon>
        <taxon>Hyphomicrobiales</taxon>
        <taxon>Hyphomicrobiaceae</taxon>
        <taxon>Hyphomicrobium</taxon>
    </lineage>
</organism>
<dbReference type="InterPro" id="IPR017927">
    <property type="entry name" value="FAD-bd_FR_type"/>
</dbReference>